<keyword evidence="2 7" id="KW-0813">Transport</keyword>
<accession>A0A3S4BQZ3</accession>
<gene>
    <name evidence="9" type="ORF">ELQ92_15840</name>
</gene>
<evidence type="ECO:0000313" key="10">
    <source>
        <dbReference type="Proteomes" id="UP000288603"/>
    </source>
</evidence>
<name>A0A3S4BQZ3_9MICO</name>
<dbReference type="PANTHER" id="PTHR43163:SF3">
    <property type="entry name" value="PEPTIDE ABC TRANSPORTER PERMEASE PROTEIN"/>
    <property type="match status" value="1"/>
</dbReference>
<feature type="transmembrane region" description="Helical" evidence="7">
    <location>
        <begin position="156"/>
        <end position="178"/>
    </location>
</feature>
<dbReference type="Pfam" id="PF00528">
    <property type="entry name" value="BPD_transp_1"/>
    <property type="match status" value="1"/>
</dbReference>
<evidence type="ECO:0000256" key="5">
    <source>
        <dbReference type="ARBA" id="ARBA00022989"/>
    </source>
</evidence>
<dbReference type="CDD" id="cd06261">
    <property type="entry name" value="TM_PBP2"/>
    <property type="match status" value="1"/>
</dbReference>
<dbReference type="SUPFAM" id="SSF161098">
    <property type="entry name" value="MetI-like"/>
    <property type="match status" value="1"/>
</dbReference>
<dbReference type="Gene3D" id="1.10.3720.10">
    <property type="entry name" value="MetI-like"/>
    <property type="match status" value="1"/>
</dbReference>
<keyword evidence="5 7" id="KW-1133">Transmembrane helix</keyword>
<feature type="transmembrane region" description="Helical" evidence="7">
    <location>
        <begin position="230"/>
        <end position="248"/>
    </location>
</feature>
<evidence type="ECO:0000259" key="8">
    <source>
        <dbReference type="PROSITE" id="PS50928"/>
    </source>
</evidence>
<evidence type="ECO:0000256" key="4">
    <source>
        <dbReference type="ARBA" id="ARBA00022692"/>
    </source>
</evidence>
<dbReference type="GO" id="GO:0055085">
    <property type="term" value="P:transmembrane transport"/>
    <property type="evidence" value="ECO:0007669"/>
    <property type="project" value="InterPro"/>
</dbReference>
<feature type="transmembrane region" description="Helical" evidence="7">
    <location>
        <begin position="190"/>
        <end position="218"/>
    </location>
</feature>
<keyword evidence="6 7" id="KW-0472">Membrane</keyword>
<feature type="domain" description="ABC transmembrane type-1" evidence="8">
    <location>
        <begin position="152"/>
        <end position="360"/>
    </location>
</feature>
<evidence type="ECO:0000313" key="9">
    <source>
        <dbReference type="EMBL" id="RWZ55091.1"/>
    </source>
</evidence>
<dbReference type="PANTHER" id="PTHR43163">
    <property type="entry name" value="DIPEPTIDE TRANSPORT SYSTEM PERMEASE PROTEIN DPPB-RELATED"/>
    <property type="match status" value="1"/>
</dbReference>
<dbReference type="InterPro" id="IPR045621">
    <property type="entry name" value="BPD_transp_1_N"/>
</dbReference>
<dbReference type="PROSITE" id="PS50928">
    <property type="entry name" value="ABC_TM1"/>
    <property type="match status" value="1"/>
</dbReference>
<dbReference type="OrthoDB" id="9778910at2"/>
<keyword evidence="10" id="KW-1185">Reference proteome</keyword>
<dbReference type="Proteomes" id="UP000288603">
    <property type="component" value="Unassembled WGS sequence"/>
</dbReference>
<proteinExistence type="inferred from homology"/>
<dbReference type="InterPro" id="IPR000515">
    <property type="entry name" value="MetI-like"/>
</dbReference>
<dbReference type="Pfam" id="PF19300">
    <property type="entry name" value="BPD_transp_1_N"/>
    <property type="match status" value="1"/>
</dbReference>
<feature type="transmembrane region" description="Helical" evidence="7">
    <location>
        <begin position="296"/>
        <end position="317"/>
    </location>
</feature>
<evidence type="ECO:0000256" key="1">
    <source>
        <dbReference type="ARBA" id="ARBA00004651"/>
    </source>
</evidence>
<comment type="caution">
    <text evidence="9">The sequence shown here is derived from an EMBL/GenBank/DDBJ whole genome shotgun (WGS) entry which is preliminary data.</text>
</comment>
<comment type="subcellular location">
    <subcellularLocation>
        <location evidence="1 7">Cell membrane</location>
        <topology evidence="1 7">Multi-pass membrane protein</topology>
    </subcellularLocation>
</comment>
<evidence type="ECO:0000256" key="7">
    <source>
        <dbReference type="RuleBase" id="RU363032"/>
    </source>
</evidence>
<dbReference type="InterPro" id="IPR035906">
    <property type="entry name" value="MetI-like_sf"/>
</dbReference>
<sequence>MLSPSSGGSPFDRRSPGLRATAGLFRVRVAFRRCNTGETVDRYDITIMEYKSITHNRFFRFVVGRLAFTAVTAIFVAVVVFFAIRLIPGDPALLILGLDSSPEEREELRGVMGLDRPLILQFVDWGVRVLGGDLGYAYSQSRDVLDVVGPALTNTLLLGGAASLIAVVIGVVMGNLATSRSRALRRITDWFEAIFLSAPQYTVALILLIAFAVLVPVFPAGGLSSRGSDGPGALALHLALPAISLALAPGAQMARSLKTSISTLQSTELLPALEARGLSSWRLAVHSHHNALPPMITVLGIQVGGMLGGALFVEQIFSIPGLGALIVQSVNLRDYQLVQGVAFVIAIIFVLVLLAADVINALLDPRIRVGKV</sequence>
<feature type="transmembrane region" description="Helical" evidence="7">
    <location>
        <begin position="337"/>
        <end position="363"/>
    </location>
</feature>
<keyword evidence="3" id="KW-1003">Cell membrane</keyword>
<comment type="similarity">
    <text evidence="7">Belongs to the binding-protein-dependent transport system permease family.</text>
</comment>
<reference evidence="9 10" key="1">
    <citation type="submission" date="2018-12" db="EMBL/GenBank/DDBJ databases">
        <authorList>
            <person name="Li F."/>
        </authorList>
    </citation>
    <scope>NUCLEOTIDE SEQUENCE [LARGE SCALE GENOMIC DNA]</scope>
    <source>
        <strain evidence="9 10">8H24J-4-2</strain>
    </source>
</reference>
<keyword evidence="4 7" id="KW-0812">Transmembrane</keyword>
<feature type="transmembrane region" description="Helical" evidence="7">
    <location>
        <begin position="58"/>
        <end position="84"/>
    </location>
</feature>
<evidence type="ECO:0000256" key="2">
    <source>
        <dbReference type="ARBA" id="ARBA00022448"/>
    </source>
</evidence>
<evidence type="ECO:0000256" key="3">
    <source>
        <dbReference type="ARBA" id="ARBA00022475"/>
    </source>
</evidence>
<dbReference type="EMBL" id="RZNC01000009">
    <property type="protein sequence ID" value="RWZ55091.1"/>
    <property type="molecule type" value="Genomic_DNA"/>
</dbReference>
<evidence type="ECO:0000256" key="6">
    <source>
        <dbReference type="ARBA" id="ARBA00023136"/>
    </source>
</evidence>
<protein>
    <submittedName>
        <fullName evidence="9">ABC transporter permease</fullName>
    </submittedName>
</protein>
<dbReference type="AlphaFoldDB" id="A0A3S4BQZ3"/>
<dbReference type="GO" id="GO:0005886">
    <property type="term" value="C:plasma membrane"/>
    <property type="evidence" value="ECO:0007669"/>
    <property type="project" value="UniProtKB-SubCell"/>
</dbReference>
<organism evidence="9 10">
    <name type="scientific">Labedella populi</name>
    <dbReference type="NCBI Taxonomy" id="2498850"/>
    <lineage>
        <taxon>Bacteria</taxon>
        <taxon>Bacillati</taxon>
        <taxon>Actinomycetota</taxon>
        <taxon>Actinomycetes</taxon>
        <taxon>Micrococcales</taxon>
        <taxon>Microbacteriaceae</taxon>
        <taxon>Labedella</taxon>
    </lineage>
</organism>